<dbReference type="InterPro" id="IPR006638">
    <property type="entry name" value="Elp3/MiaA/NifB-like_rSAM"/>
</dbReference>
<dbReference type="GO" id="GO:0006779">
    <property type="term" value="P:porphyrin-containing compound biosynthetic process"/>
    <property type="evidence" value="ECO:0007669"/>
    <property type="project" value="InterPro"/>
</dbReference>
<dbReference type="Gene3D" id="3.20.20.70">
    <property type="entry name" value="Aldolase class I"/>
    <property type="match status" value="1"/>
</dbReference>
<evidence type="ECO:0000256" key="1">
    <source>
        <dbReference type="ARBA" id="ARBA00006100"/>
    </source>
</evidence>
<evidence type="ECO:0000256" key="8">
    <source>
        <dbReference type="ARBA" id="ARBA00023186"/>
    </source>
</evidence>
<evidence type="ECO:0000259" key="10">
    <source>
        <dbReference type="PROSITE" id="PS51918"/>
    </source>
</evidence>
<dbReference type="InterPro" id="IPR013785">
    <property type="entry name" value="Aldolase_TIM"/>
</dbReference>
<dbReference type="SMART" id="SM00729">
    <property type="entry name" value="Elp3"/>
    <property type="match status" value="1"/>
</dbReference>
<dbReference type="InterPro" id="IPR034505">
    <property type="entry name" value="Coproporphyrinogen-III_oxidase"/>
</dbReference>
<dbReference type="InterPro" id="IPR007197">
    <property type="entry name" value="rSAM"/>
</dbReference>
<dbReference type="PANTHER" id="PTHR13932">
    <property type="entry name" value="COPROPORPHYRINIGEN III OXIDASE"/>
    <property type="match status" value="1"/>
</dbReference>
<dbReference type="NCBIfam" id="TIGR00539">
    <property type="entry name" value="hemN_rel"/>
    <property type="match status" value="1"/>
</dbReference>
<keyword evidence="6 9" id="KW-0408">Iron</keyword>
<dbReference type="GO" id="GO:0046872">
    <property type="term" value="F:metal ion binding"/>
    <property type="evidence" value="ECO:0007669"/>
    <property type="project" value="UniProtKB-UniRule"/>
</dbReference>
<proteinExistence type="inferred from homology"/>
<dbReference type="AlphaFoldDB" id="A0A2A4X0J3"/>
<dbReference type="InterPro" id="IPR058240">
    <property type="entry name" value="rSAM_sf"/>
</dbReference>
<dbReference type="GO" id="GO:0051539">
    <property type="term" value="F:4 iron, 4 sulfur cluster binding"/>
    <property type="evidence" value="ECO:0007669"/>
    <property type="project" value="UniProtKB-UniRule"/>
</dbReference>
<dbReference type="SUPFAM" id="SSF102114">
    <property type="entry name" value="Radical SAM enzymes"/>
    <property type="match status" value="1"/>
</dbReference>
<dbReference type="SFLD" id="SFLDS00029">
    <property type="entry name" value="Radical_SAM"/>
    <property type="match status" value="1"/>
</dbReference>
<name>A0A2A4X0J3_UNCAE</name>
<reference evidence="12" key="1">
    <citation type="submission" date="2017-08" db="EMBL/GenBank/DDBJ databases">
        <title>A dynamic microbial community with high functional redundancy inhabits the cold, oxic subseafloor aquifer.</title>
        <authorList>
            <person name="Tully B.J."/>
            <person name="Wheat C.G."/>
            <person name="Glazer B.T."/>
            <person name="Huber J.A."/>
        </authorList>
    </citation>
    <scope>NUCLEOTIDE SEQUENCE [LARGE SCALE GENOMIC DNA]</scope>
</reference>
<evidence type="ECO:0000256" key="3">
    <source>
        <dbReference type="ARBA" id="ARBA00022617"/>
    </source>
</evidence>
<evidence type="ECO:0000313" key="12">
    <source>
        <dbReference type="Proteomes" id="UP000218775"/>
    </source>
</evidence>
<gene>
    <name evidence="11" type="ORF">COB21_05495</name>
</gene>
<evidence type="ECO:0000256" key="4">
    <source>
        <dbReference type="ARBA" id="ARBA00022691"/>
    </source>
</evidence>
<evidence type="ECO:0000313" key="11">
    <source>
        <dbReference type="EMBL" id="PCI75597.1"/>
    </source>
</evidence>
<dbReference type="Pfam" id="PF04055">
    <property type="entry name" value="Radical_SAM"/>
    <property type="match status" value="1"/>
</dbReference>
<dbReference type="CDD" id="cd01335">
    <property type="entry name" value="Radical_SAM"/>
    <property type="match status" value="1"/>
</dbReference>
<dbReference type="SFLD" id="SFLDF00562">
    <property type="entry name" value="HemN-like__clustered_with_heat"/>
    <property type="match status" value="1"/>
</dbReference>
<dbReference type="EMBL" id="NVUK01000044">
    <property type="protein sequence ID" value="PCI75597.1"/>
    <property type="molecule type" value="Genomic_DNA"/>
</dbReference>
<keyword evidence="5 9" id="KW-0479">Metal-binding</keyword>
<dbReference type="GO" id="GO:0004109">
    <property type="term" value="F:coproporphyrinogen oxidase activity"/>
    <property type="evidence" value="ECO:0007669"/>
    <property type="project" value="InterPro"/>
</dbReference>
<dbReference type="PANTHER" id="PTHR13932:SF5">
    <property type="entry name" value="RADICAL S-ADENOSYL METHIONINE DOMAIN-CONTAINING PROTEIN 1, MITOCHONDRIAL"/>
    <property type="match status" value="1"/>
</dbReference>
<organism evidence="11 12">
    <name type="scientific">Aerophobetes bacterium</name>
    <dbReference type="NCBI Taxonomy" id="2030807"/>
    <lineage>
        <taxon>Bacteria</taxon>
        <taxon>Candidatus Aerophobota</taxon>
    </lineage>
</organism>
<dbReference type="GO" id="GO:0005737">
    <property type="term" value="C:cytoplasm"/>
    <property type="evidence" value="ECO:0007669"/>
    <property type="project" value="UniProtKB-SubCell"/>
</dbReference>
<keyword evidence="8 9" id="KW-0143">Chaperone</keyword>
<comment type="similarity">
    <text evidence="1">Belongs to the anaerobic coproporphyrinogen-III oxidase family. HemW subfamily.</text>
</comment>
<comment type="subcellular location">
    <subcellularLocation>
        <location evidence="9">Cytoplasm</location>
    </subcellularLocation>
</comment>
<dbReference type="Proteomes" id="UP000218775">
    <property type="component" value="Unassembled WGS sequence"/>
</dbReference>
<evidence type="ECO:0000256" key="7">
    <source>
        <dbReference type="ARBA" id="ARBA00023014"/>
    </source>
</evidence>
<keyword evidence="7 9" id="KW-0411">Iron-sulfur</keyword>
<dbReference type="PROSITE" id="PS51918">
    <property type="entry name" value="RADICAL_SAM"/>
    <property type="match status" value="1"/>
</dbReference>
<comment type="function">
    <text evidence="9">Probably acts as a heme chaperone, transferring heme to an unknown acceptor. Binds one molecule of heme per monomer, possibly covalently. Binds 1 [4Fe-4S] cluster. The cluster is coordinated with 3 cysteines and an exchangeable S-adenosyl-L-methionine.</text>
</comment>
<feature type="domain" description="Radical SAM core" evidence="10">
    <location>
        <begin position="6"/>
        <end position="240"/>
    </location>
</feature>
<evidence type="ECO:0000256" key="5">
    <source>
        <dbReference type="ARBA" id="ARBA00022723"/>
    </source>
</evidence>
<dbReference type="SFLD" id="SFLDG01082">
    <property type="entry name" value="B12-binding_domain_containing"/>
    <property type="match status" value="1"/>
</dbReference>
<keyword evidence="3 9" id="KW-0349">Heme</keyword>
<keyword evidence="9" id="KW-0963">Cytoplasm</keyword>
<evidence type="ECO:0000256" key="6">
    <source>
        <dbReference type="ARBA" id="ARBA00023004"/>
    </source>
</evidence>
<protein>
    <recommendedName>
        <fullName evidence="2 9">Heme chaperone HemW</fullName>
    </recommendedName>
</protein>
<keyword evidence="9" id="KW-0004">4Fe-4S</keyword>
<sequence length="385" mass="43671">MLYSSTTTDQDFSIYVHLPFCRQKCPYCSFYVIPYKKSVANVYIETLKKEWDFYKKEFASRSLISLYFGGGTPSLHPEGVIELIALFKETFSMETTEISVEVNPEDGTLDLFKALKKAGVNRLSLGAQTLSNPLLKQIGRTHTTGSTLLSIENAKACGFSNISIDLMTELPTQTLNDIENTLNQIQNLDITHVSLYNLQIEKGTVFYKQKEQLVKKIASDEIAAQMLKTCIRELESMGFERYEISAFCKKGKASIHNLGYWTGREFLGLGASSFSYIKQERFQNFAHINRYTKLINESKKPIDFKEKLSPSASLLELFTLHLRLTQGFSLASFEHRHGKLSTITMKEIVKLCDENFIKKSQNGDLLSLSSKGALFFDEVAPRLIE</sequence>
<accession>A0A2A4X0J3</accession>
<dbReference type="SFLD" id="SFLDG01065">
    <property type="entry name" value="anaerobic_coproporphyrinogen-I"/>
    <property type="match status" value="1"/>
</dbReference>
<dbReference type="InterPro" id="IPR004559">
    <property type="entry name" value="HemW-like"/>
</dbReference>
<keyword evidence="4 9" id="KW-0949">S-adenosyl-L-methionine</keyword>
<evidence type="ECO:0000256" key="9">
    <source>
        <dbReference type="RuleBase" id="RU364116"/>
    </source>
</evidence>
<evidence type="ECO:0000256" key="2">
    <source>
        <dbReference type="ARBA" id="ARBA00017228"/>
    </source>
</evidence>
<comment type="caution">
    <text evidence="11">The sequence shown here is derived from an EMBL/GenBank/DDBJ whole genome shotgun (WGS) entry which is preliminary data.</text>
</comment>